<dbReference type="InterPro" id="IPR019587">
    <property type="entry name" value="Polyketide_cyclase/dehydratase"/>
</dbReference>
<proteinExistence type="predicted"/>
<keyword evidence="3" id="KW-1185">Reference proteome</keyword>
<dbReference type="RefSeq" id="WP_254291118.1">
    <property type="nucleotide sequence ID" value="NZ_JAMLDX010000001.1"/>
</dbReference>
<dbReference type="CDD" id="cd07814">
    <property type="entry name" value="SRPBCC_CalC_Aha1-like"/>
    <property type="match status" value="1"/>
</dbReference>
<reference evidence="2" key="1">
    <citation type="submission" date="2022-05" db="EMBL/GenBank/DDBJ databases">
        <title>Sphingomonas sp. strain MG17 Genome sequencing and assembly.</title>
        <authorList>
            <person name="Kim I."/>
        </authorList>
    </citation>
    <scope>NUCLEOTIDE SEQUENCE</scope>
    <source>
        <strain evidence="2">MG17</strain>
    </source>
</reference>
<protein>
    <submittedName>
        <fullName evidence="2">SRPBCC domain-containing protein</fullName>
    </submittedName>
</protein>
<gene>
    <name evidence="2" type="ORF">M9978_01720</name>
</gene>
<organism evidence="2 3">
    <name type="scientific">Sphingomonas tagetis</name>
    <dbReference type="NCBI Taxonomy" id="2949092"/>
    <lineage>
        <taxon>Bacteria</taxon>
        <taxon>Pseudomonadati</taxon>
        <taxon>Pseudomonadota</taxon>
        <taxon>Alphaproteobacteria</taxon>
        <taxon>Sphingomonadales</taxon>
        <taxon>Sphingomonadaceae</taxon>
        <taxon>Sphingomonas</taxon>
    </lineage>
</organism>
<dbReference type="AlphaFoldDB" id="A0A9X2HH85"/>
<dbReference type="Proteomes" id="UP001139451">
    <property type="component" value="Unassembled WGS sequence"/>
</dbReference>
<dbReference type="Pfam" id="PF10604">
    <property type="entry name" value="Polyketide_cyc2"/>
    <property type="match status" value="1"/>
</dbReference>
<evidence type="ECO:0000256" key="1">
    <source>
        <dbReference type="SAM" id="SignalP"/>
    </source>
</evidence>
<evidence type="ECO:0000313" key="3">
    <source>
        <dbReference type="Proteomes" id="UP001139451"/>
    </source>
</evidence>
<accession>A0A9X2HH85</accession>
<comment type="caution">
    <text evidence="2">The sequence shown here is derived from an EMBL/GenBank/DDBJ whole genome shotgun (WGS) entry which is preliminary data.</text>
</comment>
<name>A0A9X2HH85_9SPHN</name>
<dbReference type="EMBL" id="JAMLDX010000001">
    <property type="protein sequence ID" value="MCP3729134.1"/>
    <property type="molecule type" value="Genomic_DNA"/>
</dbReference>
<dbReference type="InterPro" id="IPR023393">
    <property type="entry name" value="START-like_dom_sf"/>
</dbReference>
<dbReference type="Gene3D" id="3.30.530.20">
    <property type="match status" value="1"/>
</dbReference>
<feature type="signal peptide" evidence="1">
    <location>
        <begin position="1"/>
        <end position="24"/>
    </location>
</feature>
<feature type="chain" id="PRO_5040898610" evidence="1">
    <location>
        <begin position="25"/>
        <end position="176"/>
    </location>
</feature>
<sequence length="176" mass="18534">MTMMYRKTAIAAAIAIELAVPAHAEVTKSEPGGFVSVHKLVIAAPPEKVWDTIAKPNLWWSKDHTYSGDNANLSIDARPGGCWCEKLKGGSIEHARVIYADRGKVLRFDGAFGPLQSGAVTGTLTFALKAEGQGTAVTITYVVGGFHPGGLQGFAAPVDGVFAAQMPALKRAAEAR</sequence>
<dbReference type="SUPFAM" id="SSF55961">
    <property type="entry name" value="Bet v1-like"/>
    <property type="match status" value="1"/>
</dbReference>
<evidence type="ECO:0000313" key="2">
    <source>
        <dbReference type="EMBL" id="MCP3729134.1"/>
    </source>
</evidence>
<keyword evidence="1" id="KW-0732">Signal</keyword>